<dbReference type="PANTHER" id="PTHR30050:SF2">
    <property type="entry name" value="CHROMOSOMAL REPLICATION INITIATOR PROTEIN DNAA"/>
    <property type="match status" value="1"/>
</dbReference>
<feature type="region of interest" description="Domain III, AAA+ region" evidence="8">
    <location>
        <begin position="195"/>
        <end position="411"/>
    </location>
</feature>
<dbReference type="InterPro" id="IPR010921">
    <property type="entry name" value="Trp_repressor/repl_initiator"/>
</dbReference>
<dbReference type="SMART" id="SM00760">
    <property type="entry name" value="Bac_DnaA_C"/>
    <property type="match status" value="1"/>
</dbReference>
<comment type="domain">
    <text evidence="8">Domain I is involved in oligomerization and binding regulators, domain II is flexibile and of varying length in different bacteria, domain III forms the AAA+ region, while domain IV binds dsDNA.</text>
</comment>
<dbReference type="Pfam" id="PF00308">
    <property type="entry name" value="Bac_DnaA"/>
    <property type="match status" value="1"/>
</dbReference>
<protein>
    <recommendedName>
        <fullName evidence="8 9">Chromosomal replication initiator protein DnaA</fullName>
    </recommendedName>
</protein>
<dbReference type="CDD" id="cd00009">
    <property type="entry name" value="AAA"/>
    <property type="match status" value="1"/>
</dbReference>
<comment type="caution">
    <text evidence="15">The sequence shown here is derived from an EMBL/GenBank/DDBJ whole genome shotgun (WGS) entry which is preliminary data.</text>
</comment>
<keyword evidence="3 8" id="KW-0235">DNA replication</keyword>
<evidence type="ECO:0000256" key="10">
    <source>
        <dbReference type="RuleBase" id="RU000577"/>
    </source>
</evidence>
<keyword evidence="4 8" id="KW-0547">Nucleotide-binding</keyword>
<feature type="binding site" evidence="8">
    <location>
        <position position="241"/>
    </location>
    <ligand>
        <name>ATP</name>
        <dbReference type="ChEBI" id="CHEBI:30616"/>
    </ligand>
</feature>
<name>A0ABP8KKZ5_9MICO</name>
<dbReference type="PROSITE" id="PS01008">
    <property type="entry name" value="DNAA"/>
    <property type="match status" value="1"/>
</dbReference>
<keyword evidence="6 8" id="KW-0446">Lipid-binding</keyword>
<dbReference type="InterPro" id="IPR038454">
    <property type="entry name" value="DnaA_N_sf"/>
</dbReference>
<dbReference type="Proteomes" id="UP001500945">
    <property type="component" value="Unassembled WGS sequence"/>
</dbReference>
<dbReference type="Gene3D" id="3.40.50.300">
    <property type="entry name" value="P-loop containing nucleotide triphosphate hydrolases"/>
    <property type="match status" value="1"/>
</dbReference>
<dbReference type="HAMAP" id="MF_00377">
    <property type="entry name" value="DnaA_bact"/>
    <property type="match status" value="1"/>
</dbReference>
<feature type="domain" description="Chromosomal replication initiator DnaA C-terminal" evidence="14">
    <location>
        <begin position="440"/>
        <end position="509"/>
    </location>
</feature>
<dbReference type="PANTHER" id="PTHR30050">
    <property type="entry name" value="CHROMOSOMAL REPLICATION INITIATOR PROTEIN DNAA"/>
    <property type="match status" value="1"/>
</dbReference>
<evidence type="ECO:0000256" key="9">
    <source>
        <dbReference type="NCBIfam" id="TIGR00362"/>
    </source>
</evidence>
<evidence type="ECO:0000256" key="6">
    <source>
        <dbReference type="ARBA" id="ARBA00023121"/>
    </source>
</evidence>
<evidence type="ECO:0000256" key="11">
    <source>
        <dbReference type="RuleBase" id="RU004227"/>
    </source>
</evidence>
<comment type="subunit">
    <text evidence="8">Oligomerizes as a right-handed, spiral filament on DNA at oriC.</text>
</comment>
<keyword evidence="2 8" id="KW-0963">Cytoplasm</keyword>
<dbReference type="SUPFAM" id="SSF48295">
    <property type="entry name" value="TrpR-like"/>
    <property type="match status" value="1"/>
</dbReference>
<dbReference type="InterPro" id="IPR027417">
    <property type="entry name" value="P-loop_NTPase"/>
</dbReference>
<keyword evidence="16" id="KW-1185">Reference proteome</keyword>
<dbReference type="SMART" id="SM00382">
    <property type="entry name" value="AAA"/>
    <property type="match status" value="1"/>
</dbReference>
<sequence length="535" mass="58992">MADATMTQLWRTTLEVLDSDGIPVQQRAFLSLAKLVGLLDDTALIAVPNDFTKDVVETRLRDRVTATLGSQLGREVRLAVTVDPSLAEAPALDGHGLDGEVHGHEVDGALSGGGGKRPADGHDLRVADRRRQIDDLDLGVDEVAEHDGHGFGGDHGAADAARGTDPRGIPGLVEVPGARRPRPGAQVPEQVEVTRLNPKYTFDTFVIGASNRFAHAAAVAVAEAPAKAYNPLFIYGDSGLGKTHLLHAIGHYARNLFPHVKVRYVNSEEFTNDFINSIRDDKAANFQRRYRDVDVLLIDDIQFLQGKVQTQEEFFHTFNTLHNANKQVVITSDVPPKLLSGFEARMRSRFEMGLLTDVQPPDLETRIAILRKKAIQERLSVPDDVLEFIASRISTNIRELEGALIRVTAFASLNRQPVDMSLAEIVLRDLIPDDASSQVTPATIMAQTAAYFGLTLDDLQGQSRSRVLVTARQIAMYLCRELTDLSLPKIGQQFGGRDHTTVMHADKKIRQLMAERRAIYNQVTELTNRIKQQST</sequence>
<feature type="region of interest" description="Domain IV, binds dsDNA" evidence="8">
    <location>
        <begin position="412"/>
        <end position="535"/>
    </location>
</feature>
<comment type="subcellular location">
    <subcellularLocation>
        <location evidence="8">Cytoplasm</location>
    </subcellularLocation>
</comment>
<evidence type="ECO:0000256" key="5">
    <source>
        <dbReference type="ARBA" id="ARBA00022840"/>
    </source>
</evidence>
<dbReference type="Gene3D" id="1.10.1750.10">
    <property type="match status" value="1"/>
</dbReference>
<dbReference type="InterPro" id="IPR020591">
    <property type="entry name" value="Chromosome_initiator_DnaA-like"/>
</dbReference>
<evidence type="ECO:0000256" key="7">
    <source>
        <dbReference type="ARBA" id="ARBA00023125"/>
    </source>
</evidence>
<feature type="binding site" evidence="8">
    <location>
        <position position="243"/>
    </location>
    <ligand>
        <name>ATP</name>
        <dbReference type="ChEBI" id="CHEBI:30616"/>
    </ligand>
</feature>
<evidence type="ECO:0000256" key="1">
    <source>
        <dbReference type="ARBA" id="ARBA00006583"/>
    </source>
</evidence>
<dbReference type="CDD" id="cd06571">
    <property type="entry name" value="Bac_DnaA_C"/>
    <property type="match status" value="1"/>
</dbReference>
<evidence type="ECO:0000256" key="12">
    <source>
        <dbReference type="SAM" id="MobiDB-lite"/>
    </source>
</evidence>
<dbReference type="SUPFAM" id="SSF52540">
    <property type="entry name" value="P-loop containing nucleoside triphosphate hydrolases"/>
    <property type="match status" value="1"/>
</dbReference>
<dbReference type="PRINTS" id="PR00051">
    <property type="entry name" value="DNAA"/>
</dbReference>
<dbReference type="Gene3D" id="3.30.300.180">
    <property type="match status" value="1"/>
</dbReference>
<feature type="region of interest" description="Domain I, interacts with DnaA modulators" evidence="8">
    <location>
        <begin position="1"/>
        <end position="161"/>
    </location>
</feature>
<feature type="domain" description="AAA+ ATPase" evidence="13">
    <location>
        <begin position="228"/>
        <end position="358"/>
    </location>
</feature>
<evidence type="ECO:0000259" key="14">
    <source>
        <dbReference type="SMART" id="SM00760"/>
    </source>
</evidence>
<keyword evidence="5 8" id="KW-0067">ATP-binding</keyword>
<evidence type="ECO:0000256" key="8">
    <source>
        <dbReference type="HAMAP-Rule" id="MF_00377"/>
    </source>
</evidence>
<comment type="function">
    <text evidence="8 10">Plays an essential role in the initiation and regulation of chromosomal replication. ATP-DnaA binds to the origin of replication (oriC) to initiate formation of the DNA replication initiation complex once per cell cycle. Binds the DnaA box (a 9 base pair repeat at the origin) and separates the double-stranded (ds)DNA. Forms a right-handed helical filament on oriC DNA; dsDNA binds to the exterior of the filament while single-stranded (ss)DNA is stabiized in the filament's interior. The ATP-DnaA-oriC complex binds and stabilizes one strand of the AT-rich DNA unwinding element (DUE), permitting loading of DNA polymerase. After initiation quickly degrades to an ADP-DnaA complex that is not apt for DNA replication. Binds acidic phospholipids.</text>
</comment>
<dbReference type="InterPro" id="IPR013159">
    <property type="entry name" value="DnaA_C"/>
</dbReference>
<gene>
    <name evidence="8 15" type="primary">dnaA</name>
    <name evidence="15" type="ORF">GCM10023168_27100</name>
</gene>
<dbReference type="NCBIfam" id="TIGR00362">
    <property type="entry name" value="DnaA"/>
    <property type="match status" value="1"/>
</dbReference>
<evidence type="ECO:0000313" key="16">
    <source>
        <dbReference type="Proteomes" id="UP001500945"/>
    </source>
</evidence>
<organism evidence="15 16">
    <name type="scientific">Fodinibacter luteus</name>
    <dbReference type="NCBI Taxonomy" id="552064"/>
    <lineage>
        <taxon>Bacteria</taxon>
        <taxon>Bacillati</taxon>
        <taxon>Actinomycetota</taxon>
        <taxon>Actinomycetes</taxon>
        <taxon>Micrococcales</taxon>
        <taxon>Intrasporangiaceae</taxon>
        <taxon>Fodinibacter (ex Wang et al. 2009)</taxon>
    </lineage>
</organism>
<keyword evidence="7 8" id="KW-0238">DNA-binding</keyword>
<evidence type="ECO:0000256" key="2">
    <source>
        <dbReference type="ARBA" id="ARBA00022490"/>
    </source>
</evidence>
<dbReference type="InterPro" id="IPR003593">
    <property type="entry name" value="AAA+_ATPase"/>
</dbReference>
<evidence type="ECO:0000259" key="13">
    <source>
        <dbReference type="SMART" id="SM00382"/>
    </source>
</evidence>
<proteinExistence type="inferred from homology"/>
<accession>A0ABP8KKZ5</accession>
<dbReference type="Pfam" id="PF08299">
    <property type="entry name" value="Bac_DnaA_C"/>
    <property type="match status" value="1"/>
</dbReference>
<dbReference type="InterPro" id="IPR001957">
    <property type="entry name" value="Chromosome_initiator_DnaA"/>
</dbReference>
<feature type="binding site" evidence="8">
    <location>
        <position position="239"/>
    </location>
    <ligand>
        <name>ATP</name>
        <dbReference type="ChEBI" id="CHEBI:30616"/>
    </ligand>
</feature>
<dbReference type="Gene3D" id="1.10.8.60">
    <property type="match status" value="1"/>
</dbReference>
<evidence type="ECO:0000313" key="15">
    <source>
        <dbReference type="EMBL" id="GAA4408989.1"/>
    </source>
</evidence>
<comment type="caution">
    <text evidence="8">Lacks conserved residue(s) required for the propagation of feature annotation.</text>
</comment>
<dbReference type="EMBL" id="BAABGM010000016">
    <property type="protein sequence ID" value="GAA4408989.1"/>
    <property type="molecule type" value="Genomic_DNA"/>
</dbReference>
<feature type="region of interest" description="Disordered" evidence="12">
    <location>
        <begin position="144"/>
        <end position="167"/>
    </location>
</feature>
<dbReference type="InterPro" id="IPR013317">
    <property type="entry name" value="DnaA_dom"/>
</dbReference>
<feature type="binding site" evidence="8">
    <location>
        <position position="242"/>
    </location>
    <ligand>
        <name>ATP</name>
        <dbReference type="ChEBI" id="CHEBI:30616"/>
    </ligand>
</feature>
<evidence type="ECO:0000256" key="4">
    <source>
        <dbReference type="ARBA" id="ARBA00022741"/>
    </source>
</evidence>
<reference evidence="16" key="1">
    <citation type="journal article" date="2019" name="Int. J. Syst. Evol. Microbiol.">
        <title>The Global Catalogue of Microorganisms (GCM) 10K type strain sequencing project: providing services to taxonomists for standard genome sequencing and annotation.</title>
        <authorList>
            <consortium name="The Broad Institute Genomics Platform"/>
            <consortium name="The Broad Institute Genome Sequencing Center for Infectious Disease"/>
            <person name="Wu L."/>
            <person name="Ma J."/>
        </authorList>
    </citation>
    <scope>NUCLEOTIDE SEQUENCE [LARGE SCALE GENOMIC DNA]</scope>
    <source>
        <strain evidence="16">JCM 17809</strain>
    </source>
</reference>
<dbReference type="InterPro" id="IPR018312">
    <property type="entry name" value="Chromosome_initiator_DnaA_CS"/>
</dbReference>
<comment type="similarity">
    <text evidence="1 8 11">Belongs to the DnaA family.</text>
</comment>
<evidence type="ECO:0000256" key="3">
    <source>
        <dbReference type="ARBA" id="ARBA00022705"/>
    </source>
</evidence>
<dbReference type="NCBIfam" id="NF010686">
    <property type="entry name" value="PRK14086.1"/>
    <property type="match status" value="1"/>
</dbReference>